<reference evidence="1 2" key="1">
    <citation type="journal article" date="2015" name="Genome Announc.">
        <title>Expanding the biotechnology potential of lactobacilli through comparative genomics of 213 strains and associated genera.</title>
        <authorList>
            <person name="Sun Z."/>
            <person name="Harris H.M."/>
            <person name="McCann A."/>
            <person name="Guo C."/>
            <person name="Argimon S."/>
            <person name="Zhang W."/>
            <person name="Yang X."/>
            <person name="Jeffery I.B."/>
            <person name="Cooney J.C."/>
            <person name="Kagawa T.F."/>
            <person name="Liu W."/>
            <person name="Song Y."/>
            <person name="Salvetti E."/>
            <person name="Wrobel A."/>
            <person name="Rasinkangas P."/>
            <person name="Parkhill J."/>
            <person name="Rea M.C."/>
            <person name="O'Sullivan O."/>
            <person name="Ritari J."/>
            <person name="Douillard F.P."/>
            <person name="Paul Ross R."/>
            <person name="Yang R."/>
            <person name="Briner A.E."/>
            <person name="Felis G.E."/>
            <person name="de Vos W.M."/>
            <person name="Barrangou R."/>
            <person name="Klaenhammer T.R."/>
            <person name="Caufield P.W."/>
            <person name="Cui Y."/>
            <person name="Zhang H."/>
            <person name="O'Toole P.W."/>
        </authorList>
    </citation>
    <scope>NUCLEOTIDE SEQUENCE [LARGE SCALE GENOMIC DNA]</scope>
    <source>
        <strain evidence="1 2">DSM 13343</strain>
    </source>
</reference>
<proteinExistence type="predicted"/>
<evidence type="ECO:0000313" key="2">
    <source>
        <dbReference type="Proteomes" id="UP000051790"/>
    </source>
</evidence>
<comment type="caution">
    <text evidence="1">The sequence shown here is derived from an EMBL/GenBank/DDBJ whole genome shotgun (WGS) entry which is preliminary data.</text>
</comment>
<organism evidence="1 2">
    <name type="scientific">Lacticaseibacillus manihotivorans DSM 13343 = JCM 12514</name>
    <dbReference type="NCBI Taxonomy" id="1423769"/>
    <lineage>
        <taxon>Bacteria</taxon>
        <taxon>Bacillati</taxon>
        <taxon>Bacillota</taxon>
        <taxon>Bacilli</taxon>
        <taxon>Lactobacillales</taxon>
        <taxon>Lactobacillaceae</taxon>
        <taxon>Lacticaseibacillus</taxon>
    </lineage>
</organism>
<sequence length="96" mass="10886">MTNTAQLYTRLTMMPKLMPHHYAEVLVMPMDLTIAVRPGQDVFINVGDQYNYFAPATQDGIAHIHLMTPLTQPYLIRVWCDLLPASVHLHHTAESA</sequence>
<dbReference type="PATRIC" id="fig|1423769.4.peg.2179"/>
<keyword evidence="2" id="KW-1185">Reference proteome</keyword>
<dbReference type="AlphaFoldDB" id="A0A0R1QC91"/>
<gene>
    <name evidence="1" type="ORF">FD01_GL002029</name>
</gene>
<dbReference type="Proteomes" id="UP000051790">
    <property type="component" value="Unassembled WGS sequence"/>
</dbReference>
<accession>A0A0R1QC91</accession>
<dbReference type="EMBL" id="AZEU01000235">
    <property type="protein sequence ID" value="KRL42028.1"/>
    <property type="molecule type" value="Genomic_DNA"/>
</dbReference>
<protein>
    <submittedName>
        <fullName evidence="1">Uncharacterized protein</fullName>
    </submittedName>
</protein>
<dbReference type="OrthoDB" id="9905605at2"/>
<dbReference type="RefSeq" id="WP_056964589.1">
    <property type="nucleotide sequence ID" value="NZ_AZEU01000235.1"/>
</dbReference>
<evidence type="ECO:0000313" key="1">
    <source>
        <dbReference type="EMBL" id="KRL42028.1"/>
    </source>
</evidence>
<name>A0A0R1QC91_9LACO</name>